<dbReference type="Proteomes" id="UP001064048">
    <property type="component" value="Chromosome 2"/>
</dbReference>
<keyword evidence="2" id="KW-1185">Reference proteome</keyword>
<sequence length="254" mass="29753">MFKVPEWGDDVPKMNINFQKTNLKKAEKKLKIPPAKDSPVKDVNGISKKQSTKKSTDKRKLKKRRQKNREIYQRLSNSLNITSEISSNDNQPGRFVLNPNRLEPVEHVENKEGNIKPKKLQKQKNKKQKQMANGKNNEIKKSNKRKLENPKKNSETDNMELKNLDIDEADELILNAKKKKLDEAFKNEDREDVLFTAQFRYLNEKLYTSSGTEAKELFRADPAAFETYHQGYQQQIKKWPINPLDVIVKRIMKM</sequence>
<proteinExistence type="predicted"/>
<accession>A0ACC0KU99</accession>
<comment type="caution">
    <text evidence="1">The sequence shown here is derived from an EMBL/GenBank/DDBJ whole genome shotgun (WGS) entry which is preliminary data.</text>
</comment>
<evidence type="ECO:0000313" key="1">
    <source>
        <dbReference type="EMBL" id="KAI8439868.1"/>
    </source>
</evidence>
<organism evidence="1 2">
    <name type="scientific">Choristoneura fumiferana</name>
    <name type="common">Spruce budworm moth</name>
    <name type="synonym">Archips fumiferana</name>
    <dbReference type="NCBI Taxonomy" id="7141"/>
    <lineage>
        <taxon>Eukaryota</taxon>
        <taxon>Metazoa</taxon>
        <taxon>Ecdysozoa</taxon>
        <taxon>Arthropoda</taxon>
        <taxon>Hexapoda</taxon>
        <taxon>Insecta</taxon>
        <taxon>Pterygota</taxon>
        <taxon>Neoptera</taxon>
        <taxon>Endopterygota</taxon>
        <taxon>Lepidoptera</taxon>
        <taxon>Glossata</taxon>
        <taxon>Ditrysia</taxon>
        <taxon>Tortricoidea</taxon>
        <taxon>Tortricidae</taxon>
        <taxon>Tortricinae</taxon>
        <taxon>Choristoneura</taxon>
    </lineage>
</organism>
<protein>
    <submittedName>
        <fullName evidence="1">Uncharacterized protein</fullName>
    </submittedName>
</protein>
<gene>
    <name evidence="1" type="ORF">MSG28_001337</name>
</gene>
<dbReference type="EMBL" id="CM046102">
    <property type="protein sequence ID" value="KAI8439868.1"/>
    <property type="molecule type" value="Genomic_DNA"/>
</dbReference>
<reference evidence="1 2" key="1">
    <citation type="journal article" date="2022" name="Genome Biol. Evol.">
        <title>The Spruce Budworm Genome: Reconstructing the Evolutionary History of Antifreeze Proteins.</title>
        <authorList>
            <person name="Beliveau C."/>
            <person name="Gagne P."/>
            <person name="Picq S."/>
            <person name="Vernygora O."/>
            <person name="Keeling C.I."/>
            <person name="Pinkney K."/>
            <person name="Doucet D."/>
            <person name="Wen F."/>
            <person name="Johnston J.S."/>
            <person name="Maaroufi H."/>
            <person name="Boyle B."/>
            <person name="Laroche J."/>
            <person name="Dewar K."/>
            <person name="Juretic N."/>
            <person name="Blackburn G."/>
            <person name="Nisole A."/>
            <person name="Brunet B."/>
            <person name="Brandao M."/>
            <person name="Lumley L."/>
            <person name="Duan J."/>
            <person name="Quan G."/>
            <person name="Lucarotti C.J."/>
            <person name="Roe A.D."/>
            <person name="Sperling F.A.H."/>
            <person name="Levesque R.C."/>
            <person name="Cusson M."/>
        </authorList>
    </citation>
    <scope>NUCLEOTIDE SEQUENCE [LARGE SCALE GENOMIC DNA]</scope>
    <source>
        <strain evidence="1">Glfc:IPQL:Cfum</strain>
    </source>
</reference>
<name>A0ACC0KU99_CHOFU</name>
<evidence type="ECO:0000313" key="2">
    <source>
        <dbReference type="Proteomes" id="UP001064048"/>
    </source>
</evidence>